<dbReference type="Gene3D" id="1.20.900.10">
    <property type="entry name" value="Dbl homology (DH) domain"/>
    <property type="match status" value="1"/>
</dbReference>
<evidence type="ECO:0000256" key="3">
    <source>
        <dbReference type="ARBA" id="ARBA00022658"/>
    </source>
</evidence>
<dbReference type="FunFam" id="3.30.505.10:FF:000024">
    <property type="entry name" value="Vav guanine nucleotide exchange factor 2"/>
    <property type="match status" value="1"/>
</dbReference>
<keyword evidence="6" id="KW-0862">Zinc</keyword>
<feature type="compositionally biased region" description="Low complexity" evidence="10">
    <location>
        <begin position="11"/>
        <end position="33"/>
    </location>
</feature>
<dbReference type="OrthoDB" id="5340910at2759"/>
<dbReference type="EMBL" id="JAGFMF010011945">
    <property type="protein sequence ID" value="KAG8509446.1"/>
    <property type="molecule type" value="Genomic_DNA"/>
</dbReference>
<dbReference type="InterPro" id="IPR000219">
    <property type="entry name" value="DH_dom"/>
</dbReference>
<keyword evidence="2" id="KW-0597">Phosphoprotein</keyword>
<dbReference type="Gene3D" id="3.30.60.20">
    <property type="match status" value="1"/>
</dbReference>
<dbReference type="SMART" id="SM00252">
    <property type="entry name" value="SH2"/>
    <property type="match status" value="1"/>
</dbReference>
<dbReference type="PROSITE" id="PS50081">
    <property type="entry name" value="ZF_DAG_PE_2"/>
    <property type="match status" value="1"/>
</dbReference>
<comment type="caution">
    <text evidence="16">The sequence shown here is derived from an EMBL/GenBank/DDBJ whole genome shotgun (WGS) entry which is preliminary data.</text>
</comment>
<dbReference type="GO" id="GO:0046872">
    <property type="term" value="F:metal ion binding"/>
    <property type="evidence" value="ECO:0007669"/>
    <property type="project" value="UniProtKB-KW"/>
</dbReference>
<dbReference type="Pfam" id="PF00018">
    <property type="entry name" value="SH3_1"/>
    <property type="match status" value="1"/>
</dbReference>
<dbReference type="InterPro" id="IPR035899">
    <property type="entry name" value="DBL_dom_sf"/>
</dbReference>
<dbReference type="PROSITE" id="PS50002">
    <property type="entry name" value="SH3"/>
    <property type="match status" value="2"/>
</dbReference>
<feature type="domain" description="SH2" evidence="11">
    <location>
        <begin position="1168"/>
        <end position="1269"/>
    </location>
</feature>
<keyword evidence="4" id="KW-0479">Metal-binding</keyword>
<dbReference type="InterPro" id="IPR001452">
    <property type="entry name" value="SH3_domain"/>
</dbReference>
<evidence type="ECO:0000259" key="14">
    <source>
        <dbReference type="PROSITE" id="PS50010"/>
    </source>
</evidence>
<accession>A0A8J5ZXH3</accession>
<dbReference type="Gene3D" id="2.30.30.40">
    <property type="entry name" value="SH3 Domains"/>
    <property type="match status" value="2"/>
</dbReference>
<sequence>PPLVPGGGGVPVASPSSPRGAVQPACRVGAVAAQRREEARTRRHGLAEMLPEPLGGRPRAARSAWSSVGGSEQGRAPGAQGQLGRPPAAEQLPEDVRRLLPPGQVLAPRSPALPGAAGAHGRGAATAPRRQQRPVLLRGLVLPLRLGQALGPADSAASRPLPGRLLVPHIGWCLWRAEVGPPGLRAGLSSDCPSSPELELPARSPPARPVPVLRPGRSPVGCSHCVLPSFWARRDKPEAWASGWSVCSAGEGLPIWVRRSAPGRGAERAGQGRPGLLGVGQACGAGAVAPGRCPAHFLPVWTAGSRSWASPELTWPFGGPLEAQGGKGGIPGSCRGAVVSSSAPACPGRPPSAPPLAPAARSPAALTPTWPPPPSVPRPPGGSASPLLLCPLTAAPGLPRAGPAPSPGRPVGMLSGRSQARGGGLPGQPLAHWPAPSPAGGGSLPGRFTLGRSREPRVPVPGVAPKRRGTGVHAVPHVPGPWGWRPRSWARAALCPPGLAALCPLGLAALCPPGLAAVESWVLLLALHGLVGSCRARMGRSRAACSCDPLARPLRRPFPSEETAENDDDVYRSLEELAEVGQAVTGGRAGPCPPQPGAVARRGGGSACPLAAGAAALAQGGRTRAPDAPLRRSEHDLGEDIYDCVPCEDEGDDVYEDIIKVEVQQPMKMGLTEDDKRSCCLLEIQETEAKYYRTLEDIEKNYMGPLRLVLTPADMAAVFINLEDLIKVHHSFLRAIDVAMMAGGGTLAKVFLDFKERLLIYGEYCSRMEHAQTTLSQLLAGREDFRQKVEECALKVQDGKFKLQDLLVVPVQRVLKYHLLLKELLSHSADRPEKQQLKEALEAMQDLAMYINEVKRDKETLKKISEFQSCIDNLQVKLEEFGRPKIDGELKVRSIVNHTKQDRYLFLFDKVVIVCKRRGYSYELKEIIELLFHKMTDDPTNNKDVKKWSYGFYLTHLQGKQGFQLFCKTEDMKRKWMEQFEMAMSNIKPDKANANHHSFQMHSFDKTTSCRACRMFLRGTFYQGYLCTRCGVGAHKECLEVTPPCTISEYPAGAGPRAPAPLGLWLQPPPPQRPLAGCTTPLERDQMVAVQNYHGNPAPPGKPVLTFQMGDVIELLRGDPESQWWEGRLVQTRKSGYFPSASVKPCPVDGRPPIGRPPSRETDYAAYPFAGNMERQQTDSLLKAHASGTYLVRERPAEAERFAISIKYVAARGSFNDEVKHIKVVEKDSWIHITEAKKFESLLELVEYYQSHSLKESFKQLDTTLKYPYKSRERAASRASTRSPASCASYNFSFLSPQGLSFASQGSSAPFWSAVFTPRVIGTAVARYNFAARDMRELSLREGDVVRIYSRIGGDQGWWKGETNGRVSGPKLTVLPSPAPPRCARPGPTQRLSGHRPLVQAPRRPWPEGTQRGDRPRCTCCPPVPSWPCADTAGAAGPASCAVGSPEGLGLCGPLLPFPETPLAPRFGASATTGRHRLHRVSLGSLRRPATAGPAGRPLQVVRARPPPAQERLDRCWVASGLIHFPPTARQSGRPAGPGSRAGGPALCWGLWRHQVCGVGRGPARSRVSGFPGCPRGSPRPSGAGGSWRVTTSVLSLTATCLVRLVPSSCRLSGWTFGVRGSVSLVSLGDVPACGSSAASGRPQPHAGVSPGLCLPSLCPLACLLASQPRLPGQAAVKSRDWVFFAVISFISRISS</sequence>
<dbReference type="PROSITE" id="PS50010">
    <property type="entry name" value="DH_2"/>
    <property type="match status" value="1"/>
</dbReference>
<dbReference type="Pfam" id="PF00621">
    <property type="entry name" value="RhoGEF"/>
    <property type="match status" value="1"/>
</dbReference>
<feature type="domain" description="Phorbol-ester/DAG-type" evidence="15">
    <location>
        <begin position="996"/>
        <end position="1045"/>
    </location>
</feature>
<dbReference type="PANTHER" id="PTHR45818:SF4">
    <property type="entry name" value="GUANINE NUCLEOTIDE EXCHANGE FACTOR VAV2"/>
    <property type="match status" value="1"/>
</dbReference>
<dbReference type="Gene3D" id="2.30.29.30">
    <property type="entry name" value="Pleckstrin-homology domain (PH domain)/Phosphotyrosine-binding domain (PTB)"/>
    <property type="match status" value="1"/>
</dbReference>
<feature type="domain" description="SH3" evidence="12">
    <location>
        <begin position="1319"/>
        <end position="1389"/>
    </location>
</feature>
<dbReference type="Pfam" id="PF22697">
    <property type="entry name" value="SOS1_NGEF_PH"/>
    <property type="match status" value="1"/>
</dbReference>
<dbReference type="InterPro" id="IPR037832">
    <property type="entry name" value="PH_Vav"/>
</dbReference>
<evidence type="ECO:0000256" key="7">
    <source>
        <dbReference type="ARBA" id="ARBA00022999"/>
    </source>
</evidence>
<dbReference type="FunFam" id="3.30.60.20:FF:000015">
    <property type="entry name" value="Vav guanine nucleotide exchange factor 1"/>
    <property type="match status" value="1"/>
</dbReference>
<evidence type="ECO:0000256" key="6">
    <source>
        <dbReference type="ARBA" id="ARBA00022833"/>
    </source>
</evidence>
<feature type="region of interest" description="Disordered" evidence="10">
    <location>
        <begin position="104"/>
        <end position="131"/>
    </location>
</feature>
<dbReference type="GO" id="GO:0016477">
    <property type="term" value="P:cell migration"/>
    <property type="evidence" value="ECO:0007669"/>
    <property type="project" value="TreeGrafter"/>
</dbReference>
<dbReference type="SUPFAM" id="SSF50729">
    <property type="entry name" value="PH domain-like"/>
    <property type="match status" value="1"/>
</dbReference>
<proteinExistence type="predicted"/>
<feature type="region of interest" description="Disordered" evidence="10">
    <location>
        <begin position="188"/>
        <end position="208"/>
    </location>
</feature>
<feature type="compositionally biased region" description="Low complexity" evidence="10">
    <location>
        <begin position="381"/>
        <end position="401"/>
    </location>
</feature>
<feature type="compositionally biased region" description="Pro residues" evidence="10">
    <location>
        <begin position="369"/>
        <end position="380"/>
    </location>
</feature>
<feature type="region of interest" description="Disordered" evidence="10">
    <location>
        <begin position="339"/>
        <end position="474"/>
    </location>
</feature>
<feature type="non-terminal residue" evidence="16">
    <location>
        <position position="1"/>
    </location>
</feature>
<dbReference type="FunFam" id="1.20.900.10:FF:000009">
    <property type="entry name" value="Vav guanine nucleotide exchange factor 1"/>
    <property type="match status" value="1"/>
</dbReference>
<dbReference type="PROSITE" id="PS50001">
    <property type="entry name" value="SH2"/>
    <property type="match status" value="1"/>
</dbReference>
<dbReference type="InterPro" id="IPR036028">
    <property type="entry name" value="SH3-like_dom_sf"/>
</dbReference>
<dbReference type="GO" id="GO:0035556">
    <property type="term" value="P:intracellular signal transduction"/>
    <property type="evidence" value="ECO:0007669"/>
    <property type="project" value="InterPro"/>
</dbReference>
<evidence type="ECO:0000313" key="16">
    <source>
        <dbReference type="EMBL" id="KAG8509446.1"/>
    </source>
</evidence>
<feature type="region of interest" description="Disordered" evidence="10">
    <location>
        <begin position="1369"/>
        <end position="1415"/>
    </location>
</feature>
<dbReference type="PROSITE" id="PS00479">
    <property type="entry name" value="ZF_DAG_PE_1"/>
    <property type="match status" value="1"/>
</dbReference>
<evidence type="ECO:0000256" key="8">
    <source>
        <dbReference type="PROSITE-ProRule" id="PRU00191"/>
    </source>
</evidence>
<dbReference type="PROSITE" id="PS00741">
    <property type="entry name" value="DH_1"/>
    <property type="match status" value="1"/>
</dbReference>
<keyword evidence="5" id="KW-0677">Repeat</keyword>
<evidence type="ECO:0000256" key="5">
    <source>
        <dbReference type="ARBA" id="ARBA00022737"/>
    </source>
</evidence>
<keyword evidence="3" id="KW-0344">Guanine-nucleotide releasing factor</keyword>
<dbReference type="CDD" id="cd01223">
    <property type="entry name" value="PH_Vav"/>
    <property type="match status" value="1"/>
</dbReference>
<dbReference type="InterPro" id="IPR000980">
    <property type="entry name" value="SH2"/>
</dbReference>
<dbReference type="InterPro" id="IPR036860">
    <property type="entry name" value="SH2_dom_sf"/>
</dbReference>
<evidence type="ECO:0000256" key="1">
    <source>
        <dbReference type="ARBA" id="ARBA00022443"/>
    </source>
</evidence>
<dbReference type="Gene3D" id="3.30.505.10">
    <property type="entry name" value="SH2 domain"/>
    <property type="match status" value="1"/>
</dbReference>
<keyword evidence="17" id="KW-1185">Reference proteome</keyword>
<evidence type="ECO:0000259" key="12">
    <source>
        <dbReference type="PROSITE" id="PS50002"/>
    </source>
</evidence>
<dbReference type="CDD" id="cd00160">
    <property type="entry name" value="RhoGEF"/>
    <property type="match status" value="1"/>
</dbReference>
<feature type="domain" description="DH" evidence="14">
    <location>
        <begin position="676"/>
        <end position="854"/>
    </location>
</feature>
<dbReference type="InterPro" id="IPR001331">
    <property type="entry name" value="GDS_CDC24_CS"/>
</dbReference>
<dbReference type="InterPro" id="IPR001849">
    <property type="entry name" value="PH_domain"/>
</dbReference>
<dbReference type="InterPro" id="IPR011993">
    <property type="entry name" value="PH-like_dom_sf"/>
</dbReference>
<feature type="region of interest" description="Disordered" evidence="10">
    <location>
        <begin position="1"/>
        <end position="88"/>
    </location>
</feature>
<dbReference type="Proteomes" id="UP000700334">
    <property type="component" value="Unassembled WGS sequence"/>
</dbReference>
<feature type="domain" description="SH3" evidence="12">
    <location>
        <begin position="1082"/>
        <end position="1148"/>
    </location>
</feature>
<dbReference type="InterPro" id="IPR002219">
    <property type="entry name" value="PKC_DAG/PE"/>
</dbReference>
<feature type="compositionally biased region" description="Low complexity" evidence="10">
    <location>
        <begin position="112"/>
        <end position="131"/>
    </location>
</feature>
<evidence type="ECO:0000259" key="13">
    <source>
        <dbReference type="PROSITE" id="PS50003"/>
    </source>
</evidence>
<dbReference type="SMART" id="SM00109">
    <property type="entry name" value="C1"/>
    <property type="match status" value="1"/>
</dbReference>
<dbReference type="Pfam" id="PF00017">
    <property type="entry name" value="SH2"/>
    <property type="match status" value="1"/>
</dbReference>
<dbReference type="Pfam" id="PF00130">
    <property type="entry name" value="C1_1"/>
    <property type="match status" value="1"/>
</dbReference>
<dbReference type="SMART" id="SM00325">
    <property type="entry name" value="RhoGEF"/>
    <property type="match status" value="1"/>
</dbReference>
<dbReference type="PANTHER" id="PTHR45818">
    <property type="entry name" value="PROTEIN VAV"/>
    <property type="match status" value="1"/>
</dbReference>
<evidence type="ECO:0000313" key="17">
    <source>
        <dbReference type="Proteomes" id="UP000700334"/>
    </source>
</evidence>
<feature type="domain" description="PH" evidence="13">
    <location>
        <begin position="883"/>
        <end position="985"/>
    </location>
</feature>
<dbReference type="Pfam" id="PF07653">
    <property type="entry name" value="SH3_2"/>
    <property type="match status" value="1"/>
</dbReference>
<keyword evidence="1 9" id="KW-0728">SH3 domain</keyword>
<dbReference type="SUPFAM" id="SSF50044">
    <property type="entry name" value="SH3-domain"/>
    <property type="match status" value="2"/>
</dbReference>
<dbReference type="GO" id="GO:0005085">
    <property type="term" value="F:guanyl-nucleotide exchange factor activity"/>
    <property type="evidence" value="ECO:0007669"/>
    <property type="project" value="UniProtKB-KW"/>
</dbReference>
<evidence type="ECO:0000256" key="9">
    <source>
        <dbReference type="PROSITE-ProRule" id="PRU00192"/>
    </source>
</evidence>
<feature type="compositionally biased region" description="Gly residues" evidence="10">
    <location>
        <begin position="1"/>
        <end position="10"/>
    </location>
</feature>
<gene>
    <name evidence="16" type="ORF">J0S82_011810</name>
</gene>
<dbReference type="FunFam" id="2.30.29.30:FF:000050">
    <property type="entry name" value="Vav guanine nucleotide exchange factor 2"/>
    <property type="match status" value="1"/>
</dbReference>
<evidence type="ECO:0000256" key="4">
    <source>
        <dbReference type="ARBA" id="ARBA00022723"/>
    </source>
</evidence>
<evidence type="ECO:0000259" key="15">
    <source>
        <dbReference type="PROSITE" id="PS50081"/>
    </source>
</evidence>
<dbReference type="SUPFAM" id="SSF55550">
    <property type="entry name" value="SH2 domain"/>
    <property type="match status" value="1"/>
</dbReference>
<evidence type="ECO:0000256" key="10">
    <source>
        <dbReference type="SAM" id="MobiDB-lite"/>
    </source>
</evidence>
<feature type="compositionally biased region" description="Pro residues" evidence="10">
    <location>
        <begin position="347"/>
        <end position="357"/>
    </location>
</feature>
<dbReference type="SMART" id="SM00326">
    <property type="entry name" value="SH3"/>
    <property type="match status" value="2"/>
</dbReference>
<feature type="compositionally biased region" description="Low complexity" evidence="10">
    <location>
        <begin position="358"/>
        <end position="368"/>
    </location>
</feature>
<protein>
    <submittedName>
        <fullName evidence="16">Guanine nucleotide exchange factor VAV2</fullName>
    </submittedName>
</protein>
<keyword evidence="7 8" id="KW-0727">SH2 domain</keyword>
<dbReference type="GO" id="GO:0005737">
    <property type="term" value="C:cytoplasm"/>
    <property type="evidence" value="ECO:0007669"/>
    <property type="project" value="TreeGrafter"/>
</dbReference>
<dbReference type="SMART" id="SM00233">
    <property type="entry name" value="PH"/>
    <property type="match status" value="1"/>
</dbReference>
<evidence type="ECO:0000259" key="11">
    <source>
        <dbReference type="PROSITE" id="PS50001"/>
    </source>
</evidence>
<evidence type="ECO:0000256" key="2">
    <source>
        <dbReference type="ARBA" id="ARBA00022553"/>
    </source>
</evidence>
<dbReference type="PROSITE" id="PS50003">
    <property type="entry name" value="PH_DOMAIN"/>
    <property type="match status" value="1"/>
</dbReference>
<name>A0A8J5ZXH3_GALPY</name>
<organism evidence="16 17">
    <name type="scientific">Galemys pyrenaicus</name>
    <name type="common">Iberian desman</name>
    <name type="synonym">Pyrenean desman</name>
    <dbReference type="NCBI Taxonomy" id="202257"/>
    <lineage>
        <taxon>Eukaryota</taxon>
        <taxon>Metazoa</taxon>
        <taxon>Chordata</taxon>
        <taxon>Craniata</taxon>
        <taxon>Vertebrata</taxon>
        <taxon>Euteleostomi</taxon>
        <taxon>Mammalia</taxon>
        <taxon>Eutheria</taxon>
        <taxon>Laurasiatheria</taxon>
        <taxon>Eulipotyphla</taxon>
        <taxon>Talpidae</taxon>
        <taxon>Galemys</taxon>
    </lineage>
</organism>
<reference evidence="16" key="1">
    <citation type="journal article" date="2021" name="Evol. Appl.">
        <title>The genome of the Pyrenean desman and the effects of bottlenecks and inbreeding on the genomic landscape of an endangered species.</title>
        <authorList>
            <person name="Escoda L."/>
            <person name="Castresana J."/>
        </authorList>
    </citation>
    <scope>NUCLEOTIDE SEQUENCE</scope>
    <source>
        <strain evidence="16">IBE-C5619</strain>
    </source>
</reference>
<dbReference type="CDD" id="cd20868">
    <property type="entry name" value="C1_VAV2"/>
    <property type="match status" value="1"/>
</dbReference>
<dbReference type="SUPFAM" id="SSF48065">
    <property type="entry name" value="DBL homology domain (DH-domain)"/>
    <property type="match status" value="1"/>
</dbReference>
<dbReference type="InterPro" id="IPR055251">
    <property type="entry name" value="SOS1_NGEF_PH"/>
</dbReference>